<dbReference type="SUPFAM" id="SSF50952">
    <property type="entry name" value="Soluble quinoprotein glucose dehydrogenase"/>
    <property type="match status" value="1"/>
</dbReference>
<evidence type="ECO:0000256" key="2">
    <source>
        <dbReference type="SAM" id="SignalP"/>
    </source>
</evidence>
<evidence type="ECO:0000313" key="4">
    <source>
        <dbReference type="EMBL" id="UZJ25657.1"/>
    </source>
</evidence>
<keyword evidence="5" id="KW-1185">Reference proteome</keyword>
<evidence type="ECO:0000259" key="3">
    <source>
        <dbReference type="Pfam" id="PF07995"/>
    </source>
</evidence>
<dbReference type="PROSITE" id="PS51257">
    <property type="entry name" value="PROKAR_LIPOPROTEIN"/>
    <property type="match status" value="1"/>
</dbReference>
<reference evidence="4" key="1">
    <citation type="submission" date="2022-10" db="EMBL/GenBank/DDBJ databases">
        <title>Rhodococcus sp.75.</title>
        <authorList>
            <person name="Sun M."/>
        </authorList>
    </citation>
    <scope>NUCLEOTIDE SEQUENCE</scope>
    <source>
        <strain evidence="4">75</strain>
    </source>
</reference>
<dbReference type="InterPro" id="IPR011041">
    <property type="entry name" value="Quinoprot_gluc/sorb_DH_b-prop"/>
</dbReference>
<keyword evidence="2" id="KW-0732">Signal</keyword>
<feature type="region of interest" description="Disordered" evidence="1">
    <location>
        <begin position="29"/>
        <end position="74"/>
    </location>
</feature>
<evidence type="ECO:0000313" key="5">
    <source>
        <dbReference type="Proteomes" id="UP001164965"/>
    </source>
</evidence>
<dbReference type="Pfam" id="PF07995">
    <property type="entry name" value="GSDH"/>
    <property type="match status" value="1"/>
</dbReference>
<feature type="domain" description="Glucose/Sorbosone dehydrogenase" evidence="3">
    <location>
        <begin position="92"/>
        <end position="283"/>
    </location>
</feature>
<feature type="compositionally biased region" description="Pro residues" evidence="1">
    <location>
        <begin position="43"/>
        <end position="57"/>
    </location>
</feature>
<sequence length="387" mass="37715">MHRGGIRTAVLGTVGLLLAACAQFPQPSAAGFQDNPPLGAGPEPTPQLPGEPAPPGPSGGAAAPAATSAAPSGPCVDPDPAVVATCLGTTGGVAVLPDGASALVAERRTGRLLQVAPGTAPVVVDTVAVEGSTDGGLLDVALSPTWLEDRLLYLYVTTPTDNRVVRLSPGDSPKPVLTGIPRGPSGNAGSLAFDATGDLLVATGAAGSTTASKDPASLAGKLLRVDLTGAAPADNPTPGSPVLAAGIDAPGGVCTDATTGTSWVTDRTATTDRLRTVVPGRGLGPEVWTWPDRPGVGGCAALGGRVAVALGTGSALYVLTTSPENAVIGDPEVLAKDSYGRLAGADVGPDGLVWVGTTNADGGTPVATDDRAVRIQPSGGAGGGSPA</sequence>
<dbReference type="PANTHER" id="PTHR19328">
    <property type="entry name" value="HEDGEHOG-INTERACTING PROTEIN"/>
    <property type="match status" value="1"/>
</dbReference>
<dbReference type="EMBL" id="CP110615">
    <property type="protein sequence ID" value="UZJ25657.1"/>
    <property type="molecule type" value="Genomic_DNA"/>
</dbReference>
<accession>A0ABY6P1Y4</accession>
<feature type="signal peptide" evidence="2">
    <location>
        <begin position="1"/>
        <end position="19"/>
    </location>
</feature>
<dbReference type="RefSeq" id="WP_265383761.1">
    <property type="nucleotide sequence ID" value="NZ_CP110615.1"/>
</dbReference>
<feature type="chain" id="PRO_5046250803" evidence="2">
    <location>
        <begin position="20"/>
        <end position="387"/>
    </location>
</feature>
<protein>
    <submittedName>
        <fullName evidence="4">PQQ-dependent sugar dehydrogenase</fullName>
    </submittedName>
</protein>
<name>A0ABY6P1Y4_9NOCA</name>
<gene>
    <name evidence="4" type="ORF">RHODO2019_04175</name>
</gene>
<dbReference type="InterPro" id="IPR012938">
    <property type="entry name" value="Glc/Sorbosone_DH"/>
</dbReference>
<organism evidence="4 5">
    <name type="scientific">Rhodococcus antarcticus</name>
    <dbReference type="NCBI Taxonomy" id="2987751"/>
    <lineage>
        <taxon>Bacteria</taxon>
        <taxon>Bacillati</taxon>
        <taxon>Actinomycetota</taxon>
        <taxon>Actinomycetes</taxon>
        <taxon>Mycobacteriales</taxon>
        <taxon>Nocardiaceae</taxon>
        <taxon>Rhodococcus</taxon>
    </lineage>
</organism>
<dbReference type="Gene3D" id="2.120.10.30">
    <property type="entry name" value="TolB, C-terminal domain"/>
    <property type="match status" value="1"/>
</dbReference>
<proteinExistence type="predicted"/>
<dbReference type="InterPro" id="IPR011042">
    <property type="entry name" value="6-blade_b-propeller_TolB-like"/>
</dbReference>
<dbReference type="PANTHER" id="PTHR19328:SF13">
    <property type="entry name" value="HIPL1 PROTEIN"/>
    <property type="match status" value="1"/>
</dbReference>
<feature type="compositionally biased region" description="Low complexity" evidence="1">
    <location>
        <begin position="60"/>
        <end position="74"/>
    </location>
</feature>
<evidence type="ECO:0000256" key="1">
    <source>
        <dbReference type="SAM" id="MobiDB-lite"/>
    </source>
</evidence>
<dbReference type="Proteomes" id="UP001164965">
    <property type="component" value="Chromosome"/>
</dbReference>